<dbReference type="InterPro" id="IPR001452">
    <property type="entry name" value="SH3_domain"/>
</dbReference>
<comment type="caution">
    <text evidence="5">The sequence shown here is derived from an EMBL/GenBank/DDBJ whole genome shotgun (WGS) entry which is preliminary data.</text>
</comment>
<dbReference type="InterPro" id="IPR051627">
    <property type="entry name" value="SLIT-ROBO_RhoGAP"/>
</dbReference>
<keyword evidence="1 3" id="KW-0728">SH3 domain</keyword>
<sequence length="129" mass="14813">MPEKHFEPRDAEALFDYSARSSKELSFKKGDVIRVFKRFNPDWWDGTINGTDGFVPAKYIRLPTDDDADITDGKEISPFPASCRRCLRFHPVMRIDRRTLMCLQGSLKERARSGGGIAFLRPHLSRRAP</sequence>
<evidence type="ECO:0000256" key="1">
    <source>
        <dbReference type="ARBA" id="ARBA00022443"/>
    </source>
</evidence>
<dbReference type="OrthoDB" id="207120at2759"/>
<reference evidence="5" key="1">
    <citation type="submission" date="2023-01" db="EMBL/GenBank/DDBJ databases">
        <title>Genome assembly of the deep-sea coral Lophelia pertusa.</title>
        <authorList>
            <person name="Herrera S."/>
            <person name="Cordes E."/>
        </authorList>
    </citation>
    <scope>NUCLEOTIDE SEQUENCE</scope>
    <source>
        <strain evidence="5">USNM1676648</strain>
        <tissue evidence="5">Polyp</tissue>
    </source>
</reference>
<keyword evidence="6" id="KW-1185">Reference proteome</keyword>
<dbReference type="Proteomes" id="UP001163046">
    <property type="component" value="Unassembled WGS sequence"/>
</dbReference>
<name>A0A9W9YJL4_9CNID</name>
<dbReference type="EMBL" id="MU827362">
    <property type="protein sequence ID" value="KAJ7351128.1"/>
    <property type="molecule type" value="Genomic_DNA"/>
</dbReference>
<dbReference type="FunFam" id="2.30.30.40:FF:000136">
    <property type="entry name" value="Rho GTPase activating protein 4"/>
    <property type="match status" value="1"/>
</dbReference>
<dbReference type="Gene3D" id="2.30.30.40">
    <property type="entry name" value="SH3 Domains"/>
    <property type="match status" value="1"/>
</dbReference>
<accession>A0A9W9YJL4</accession>
<protein>
    <submittedName>
        <fullName evidence="5">SLIT-ROBO Rho GTPase-activating protein 3</fullName>
    </submittedName>
</protein>
<dbReference type="PROSITE" id="PS50002">
    <property type="entry name" value="SH3"/>
    <property type="match status" value="1"/>
</dbReference>
<dbReference type="AlphaFoldDB" id="A0A9W9YJL4"/>
<evidence type="ECO:0000313" key="6">
    <source>
        <dbReference type="Proteomes" id="UP001163046"/>
    </source>
</evidence>
<evidence type="ECO:0000256" key="2">
    <source>
        <dbReference type="ARBA" id="ARBA00023054"/>
    </source>
</evidence>
<gene>
    <name evidence="5" type="primary">SRGAP3_2</name>
    <name evidence="5" type="ORF">OS493_036463</name>
</gene>
<evidence type="ECO:0000256" key="3">
    <source>
        <dbReference type="PROSITE-ProRule" id="PRU00192"/>
    </source>
</evidence>
<feature type="domain" description="SH3" evidence="4">
    <location>
        <begin position="6"/>
        <end position="65"/>
    </location>
</feature>
<dbReference type="SMART" id="SM00326">
    <property type="entry name" value="SH3"/>
    <property type="match status" value="1"/>
</dbReference>
<dbReference type="SUPFAM" id="SSF50044">
    <property type="entry name" value="SH3-domain"/>
    <property type="match status" value="1"/>
</dbReference>
<proteinExistence type="predicted"/>
<keyword evidence="2" id="KW-0175">Coiled coil</keyword>
<dbReference type="PANTHER" id="PTHR14166">
    <property type="entry name" value="SLIT-ROBO RHO GTPASE ACTIVATING PROTEIN"/>
    <property type="match status" value="1"/>
</dbReference>
<evidence type="ECO:0000313" key="5">
    <source>
        <dbReference type="EMBL" id="KAJ7351128.1"/>
    </source>
</evidence>
<dbReference type="Pfam" id="PF00018">
    <property type="entry name" value="SH3_1"/>
    <property type="match status" value="1"/>
</dbReference>
<evidence type="ECO:0000259" key="4">
    <source>
        <dbReference type="PROSITE" id="PS50002"/>
    </source>
</evidence>
<dbReference type="PRINTS" id="PR01887">
    <property type="entry name" value="SPECTRNALPHA"/>
</dbReference>
<dbReference type="PRINTS" id="PR00452">
    <property type="entry name" value="SH3DOMAIN"/>
</dbReference>
<dbReference type="InterPro" id="IPR036028">
    <property type="entry name" value="SH3-like_dom_sf"/>
</dbReference>
<organism evidence="5 6">
    <name type="scientific">Desmophyllum pertusum</name>
    <dbReference type="NCBI Taxonomy" id="174260"/>
    <lineage>
        <taxon>Eukaryota</taxon>
        <taxon>Metazoa</taxon>
        <taxon>Cnidaria</taxon>
        <taxon>Anthozoa</taxon>
        <taxon>Hexacorallia</taxon>
        <taxon>Scleractinia</taxon>
        <taxon>Caryophylliina</taxon>
        <taxon>Caryophylliidae</taxon>
        <taxon>Desmophyllum</taxon>
    </lineage>
</organism>